<evidence type="ECO:0000313" key="4">
    <source>
        <dbReference type="Proteomes" id="UP000264719"/>
    </source>
</evidence>
<dbReference type="CDD" id="cd02440">
    <property type="entry name" value="AdoMet_MTases"/>
    <property type="match status" value="1"/>
</dbReference>
<keyword evidence="3" id="KW-0489">Methyltransferase</keyword>
<dbReference type="SUPFAM" id="SSF53335">
    <property type="entry name" value="S-adenosyl-L-methionine-dependent methyltransferases"/>
    <property type="match status" value="1"/>
</dbReference>
<dbReference type="Gene3D" id="3.40.50.150">
    <property type="entry name" value="Vaccinia Virus protein VP39"/>
    <property type="match status" value="1"/>
</dbReference>
<keyword evidence="3" id="KW-0808">Transferase</keyword>
<proteinExistence type="predicted"/>
<dbReference type="Pfam" id="PF13489">
    <property type="entry name" value="Methyltransf_23"/>
    <property type="match status" value="1"/>
</dbReference>
<gene>
    <name evidence="3" type="ORF">DCS45_12170</name>
</gene>
<dbReference type="InterPro" id="IPR013630">
    <property type="entry name" value="Methyltransf_Zn-bd_dom_put"/>
</dbReference>
<protein>
    <submittedName>
        <fullName evidence="3">SAM-dependent methyltransferase</fullName>
    </submittedName>
</protein>
<evidence type="ECO:0000259" key="2">
    <source>
        <dbReference type="Pfam" id="PF08484"/>
    </source>
</evidence>
<dbReference type="InterPro" id="IPR013691">
    <property type="entry name" value="MeTrfase_14"/>
</dbReference>
<evidence type="ECO:0000313" key="3">
    <source>
        <dbReference type="EMBL" id="HAR52614.1"/>
    </source>
</evidence>
<dbReference type="Gene3D" id="6.10.250.3100">
    <property type="match status" value="1"/>
</dbReference>
<dbReference type="InterPro" id="IPR029063">
    <property type="entry name" value="SAM-dependent_MTases_sf"/>
</dbReference>
<name>A0A348WDK2_9RHOB</name>
<sequence>MAAPDHPSVRPRSEISLFARSAADRAMNCRHCHSPLDLDFLDLGHAPPSNAYLDRSALNAPEKTFPLRVKVCRECRLVQTEDYAGADELFSSDYAYFSSTSKGWLNHAARYAEMITERLGLDGQSQVIEVASNDGYLLRNFVSAGIPCLGIEPTDSTAKAAEALGIPVLRAFFGEALGRQLALEGKRADLICGNNVYAHVPDINDFTRGLATVLKPGGVITLEFPHLMPLVAEAQFDTIYHEHFSYLSLKAVTRIFEAAGLRIFDLDHLPTHGGSLRIYGCHAEAGFATTPAVGACLKAEREAGLETDGYYATFQQRAEAVKNNLLRFLLAAKADGKTVAGYGAAAKGNTILNFAGVKPDLLPFICDAAKAKQGKFMPGSHIPILPPAALDENRPDYILILPWNIAGEVKAQLSHLADHGSRFVTVVPDLRIT</sequence>
<evidence type="ECO:0000259" key="1">
    <source>
        <dbReference type="Pfam" id="PF08421"/>
    </source>
</evidence>
<dbReference type="Gene3D" id="6.20.50.110">
    <property type="entry name" value="Methyltransferase, zinc-binding domain"/>
    <property type="match status" value="1"/>
</dbReference>
<feature type="domain" description="C-methyltransferase" evidence="2">
    <location>
        <begin position="270"/>
        <end position="428"/>
    </location>
</feature>
<dbReference type="Pfam" id="PF08421">
    <property type="entry name" value="Methyltransf_13"/>
    <property type="match status" value="1"/>
</dbReference>
<comment type="caution">
    <text evidence="3">The sequence shown here is derived from an EMBL/GenBank/DDBJ whole genome shotgun (WGS) entry which is preliminary data.</text>
</comment>
<dbReference type="InterPro" id="IPR038576">
    <property type="entry name" value="Methyltransf_Zn-bd_dom_put_sf"/>
</dbReference>
<dbReference type="Gene3D" id="3.40.50.720">
    <property type="entry name" value="NAD(P)-binding Rossmann-like Domain"/>
    <property type="match status" value="1"/>
</dbReference>
<dbReference type="GO" id="GO:0032259">
    <property type="term" value="P:methylation"/>
    <property type="evidence" value="ECO:0007669"/>
    <property type="project" value="UniProtKB-KW"/>
</dbReference>
<feature type="domain" description="Methyltransferase putative zinc binding" evidence="1">
    <location>
        <begin position="29"/>
        <end position="90"/>
    </location>
</feature>
<dbReference type="EMBL" id="DMVW01000118">
    <property type="protein sequence ID" value="HAR52614.1"/>
    <property type="molecule type" value="Genomic_DNA"/>
</dbReference>
<dbReference type="PANTHER" id="PTHR45036:SF1">
    <property type="entry name" value="METHYLTRANSFERASE LIKE 7A"/>
    <property type="match status" value="1"/>
</dbReference>
<dbReference type="GO" id="GO:0008168">
    <property type="term" value="F:methyltransferase activity"/>
    <property type="evidence" value="ECO:0007669"/>
    <property type="project" value="UniProtKB-KW"/>
</dbReference>
<dbReference type="PANTHER" id="PTHR45036">
    <property type="entry name" value="METHYLTRANSFERASE LIKE 7B"/>
    <property type="match status" value="1"/>
</dbReference>
<dbReference type="Pfam" id="PF08484">
    <property type="entry name" value="Methyltransf_14"/>
    <property type="match status" value="1"/>
</dbReference>
<organism evidence="3 4">
    <name type="scientific">Roseovarius nubinhibens</name>
    <dbReference type="NCBI Taxonomy" id="314263"/>
    <lineage>
        <taxon>Bacteria</taxon>
        <taxon>Pseudomonadati</taxon>
        <taxon>Pseudomonadota</taxon>
        <taxon>Alphaproteobacteria</taxon>
        <taxon>Rhodobacterales</taxon>
        <taxon>Roseobacteraceae</taxon>
        <taxon>Roseovarius</taxon>
    </lineage>
</organism>
<dbReference type="AlphaFoldDB" id="A0A348WDK2"/>
<dbReference type="Proteomes" id="UP000264719">
    <property type="component" value="Unassembled WGS sequence"/>
</dbReference>
<accession>A0A348WDK2</accession>
<dbReference type="InterPro" id="IPR052356">
    <property type="entry name" value="Thiol_S-MT"/>
</dbReference>
<reference evidence="3 4" key="1">
    <citation type="journal article" date="2018" name="Nat. Biotechnol.">
        <title>A standardized bacterial taxonomy based on genome phylogeny substantially revises the tree of life.</title>
        <authorList>
            <person name="Parks D.H."/>
            <person name="Chuvochina M."/>
            <person name="Waite D.W."/>
            <person name="Rinke C."/>
            <person name="Skarshewski A."/>
            <person name="Chaumeil P.A."/>
            <person name="Hugenholtz P."/>
        </authorList>
    </citation>
    <scope>NUCLEOTIDE SEQUENCE [LARGE SCALE GENOMIC DNA]</scope>
    <source>
        <strain evidence="3">UBA9169</strain>
    </source>
</reference>